<dbReference type="GO" id="GO:0003677">
    <property type="term" value="F:DNA binding"/>
    <property type="evidence" value="ECO:0007669"/>
    <property type="project" value="UniProtKB-KW"/>
</dbReference>
<dbReference type="HOGENOM" id="CLU_359598_0_0_1"/>
<keyword evidence="4" id="KW-0539">Nucleus</keyword>
<evidence type="ECO:0000256" key="2">
    <source>
        <dbReference type="ARBA" id="ARBA00023125"/>
    </source>
</evidence>
<protein>
    <recommendedName>
        <fullName evidence="6">NAC domain-containing protein</fullName>
    </recommendedName>
</protein>
<feature type="region of interest" description="Disordered" evidence="5">
    <location>
        <begin position="206"/>
        <end position="301"/>
    </location>
</feature>
<accession>A0A0E0KTR6</accession>
<evidence type="ECO:0000313" key="8">
    <source>
        <dbReference type="Proteomes" id="UP000026962"/>
    </source>
</evidence>
<dbReference type="PANTHER" id="PTHR31719">
    <property type="entry name" value="NAC TRANSCRIPTION FACTOR 56"/>
    <property type="match status" value="1"/>
</dbReference>
<dbReference type="SUPFAM" id="SSF101941">
    <property type="entry name" value="NAC domain"/>
    <property type="match status" value="1"/>
</dbReference>
<organism evidence="7">
    <name type="scientific">Oryza punctata</name>
    <name type="common">Red rice</name>
    <dbReference type="NCBI Taxonomy" id="4537"/>
    <lineage>
        <taxon>Eukaryota</taxon>
        <taxon>Viridiplantae</taxon>
        <taxon>Streptophyta</taxon>
        <taxon>Embryophyta</taxon>
        <taxon>Tracheophyta</taxon>
        <taxon>Spermatophyta</taxon>
        <taxon>Magnoliopsida</taxon>
        <taxon>Liliopsida</taxon>
        <taxon>Poales</taxon>
        <taxon>Poaceae</taxon>
        <taxon>BOP clade</taxon>
        <taxon>Oryzoideae</taxon>
        <taxon>Oryzeae</taxon>
        <taxon>Oryzinae</taxon>
        <taxon>Oryza</taxon>
    </lineage>
</organism>
<keyword evidence="3" id="KW-0804">Transcription</keyword>
<dbReference type="GO" id="GO:0006355">
    <property type="term" value="P:regulation of DNA-templated transcription"/>
    <property type="evidence" value="ECO:0007669"/>
    <property type="project" value="InterPro"/>
</dbReference>
<evidence type="ECO:0000259" key="6">
    <source>
        <dbReference type="PROSITE" id="PS51005"/>
    </source>
</evidence>
<evidence type="ECO:0000256" key="1">
    <source>
        <dbReference type="ARBA" id="ARBA00023015"/>
    </source>
</evidence>
<dbReference type="AlphaFoldDB" id="A0A0E0KTR6"/>
<keyword evidence="1" id="KW-0805">Transcription regulation</keyword>
<keyword evidence="8" id="KW-1185">Reference proteome</keyword>
<feature type="compositionally biased region" description="Basic and acidic residues" evidence="5">
    <location>
        <begin position="1"/>
        <end position="18"/>
    </location>
</feature>
<dbReference type="Gramene" id="OPUNC04G19000.1">
    <property type="protein sequence ID" value="OPUNC04G19000.1"/>
    <property type="gene ID" value="OPUNC04G19000"/>
</dbReference>
<dbReference type="Pfam" id="PF02365">
    <property type="entry name" value="NAM"/>
    <property type="match status" value="1"/>
</dbReference>
<keyword evidence="2" id="KW-0238">DNA-binding</keyword>
<feature type="compositionally biased region" description="Polar residues" evidence="5">
    <location>
        <begin position="244"/>
        <end position="253"/>
    </location>
</feature>
<dbReference type="Proteomes" id="UP000026962">
    <property type="component" value="Chromosome 4"/>
</dbReference>
<feature type="region of interest" description="Disordered" evidence="5">
    <location>
        <begin position="459"/>
        <end position="478"/>
    </location>
</feature>
<dbReference type="eggNOG" id="ENOG502RRQV">
    <property type="taxonomic scope" value="Eukaryota"/>
</dbReference>
<feature type="region of interest" description="Disordered" evidence="5">
    <location>
        <begin position="1"/>
        <end position="23"/>
    </location>
</feature>
<feature type="domain" description="NAC" evidence="6">
    <location>
        <begin position="21"/>
        <end position="186"/>
    </location>
</feature>
<reference evidence="7" key="2">
    <citation type="submission" date="2018-05" db="EMBL/GenBank/DDBJ databases">
        <title>OpunRS2 (Oryza punctata Reference Sequence Version 2).</title>
        <authorList>
            <person name="Zhang J."/>
            <person name="Kudrna D."/>
            <person name="Lee S."/>
            <person name="Talag J."/>
            <person name="Welchert J."/>
            <person name="Wing R.A."/>
        </authorList>
    </citation>
    <scope>NUCLEOTIDE SEQUENCE [LARGE SCALE GENOMIC DNA]</scope>
</reference>
<reference evidence="7" key="1">
    <citation type="submission" date="2015-04" db="UniProtKB">
        <authorList>
            <consortium name="EnsemblPlants"/>
        </authorList>
    </citation>
    <scope>IDENTIFICATION</scope>
</reference>
<dbReference type="InterPro" id="IPR036093">
    <property type="entry name" value="NAC_dom_sf"/>
</dbReference>
<evidence type="ECO:0000256" key="4">
    <source>
        <dbReference type="ARBA" id="ARBA00023242"/>
    </source>
</evidence>
<dbReference type="OMA" id="DAVRCND"/>
<dbReference type="PANTHER" id="PTHR31719:SF243">
    <property type="entry name" value="NAC DOMAIN-CONTAINING PROTEIN"/>
    <property type="match status" value="1"/>
</dbReference>
<dbReference type="EnsemblPlants" id="OPUNC04G19000.1">
    <property type="protein sequence ID" value="OPUNC04G19000.1"/>
    <property type="gene ID" value="OPUNC04G19000"/>
</dbReference>
<name>A0A0E0KTR6_ORYPU</name>
<feature type="region of interest" description="Disordered" evidence="5">
    <location>
        <begin position="488"/>
        <end position="512"/>
    </location>
</feature>
<proteinExistence type="predicted"/>
<dbReference type="PROSITE" id="PS51005">
    <property type="entry name" value="NAC"/>
    <property type="match status" value="1"/>
</dbReference>
<dbReference type="InterPro" id="IPR003441">
    <property type="entry name" value="NAC-dom"/>
</dbReference>
<dbReference type="Gene3D" id="2.170.150.80">
    <property type="entry name" value="NAC domain"/>
    <property type="match status" value="1"/>
</dbReference>
<evidence type="ECO:0000256" key="3">
    <source>
        <dbReference type="ARBA" id="ARBA00023163"/>
    </source>
</evidence>
<sequence>MAEEEKKSAGGRGDKKEEEEIPFGFRFEPKDKELVEYYLLPRLQCRPTAPNHWIIETNVYEFHPDKLINELYNDRGDDTWYFLSPRARKYQGGDKPLRGTEDDQGRWKASTGRKEAEEAIDGGRIKFCKNSLAYHEGPVNVKGEKQTKWLMHEFTIPAYENKVNKSNTANSNKTLDKFVMCKIYVSSRDRSGDEENAEAITSNAAFDEEHSSSQPGHQASAGIASSDGEFSSPQPGPAVRTSEETSGAQQTGNKRPAEEHAAVAQRPPQQRKLTTGAAPAPPPASSYIGGATAIHDNRTGHPMARPAGHATLPPPRQHATFNGPLRMPTGQVVYNDQLMMRRQMATAAYKRQMFLQQMAARNGQQAPVQGVVVANNGQAASSGPQVTSNWQMSPIQRQRAAMAAAYNNHQYHQMLLQQQHAAMAYNLQAQQLQGREVAHDGQTTSARHNCQMMPVQGPKVEQNGETTSSAQRAPAACNCPAPVQRPQALPFNNVPPMPLRPRPAAPTHSGNSFDQTLVMRRLPSPSVQPPPQLRPAPETPEMHAKRVLGQLVKELFRQRRIDQAQAAQERLMPPQQPCSDAVRCNDSGEKRPAEVETTEVAPDGSASAEGNDLQRDSPVAPQTE</sequence>
<feature type="region of interest" description="Disordered" evidence="5">
    <location>
        <begin position="565"/>
        <end position="624"/>
    </location>
</feature>
<feature type="compositionally biased region" description="Pro residues" evidence="5">
    <location>
        <begin position="493"/>
        <end position="504"/>
    </location>
</feature>
<evidence type="ECO:0000256" key="5">
    <source>
        <dbReference type="SAM" id="MobiDB-lite"/>
    </source>
</evidence>
<evidence type="ECO:0000313" key="7">
    <source>
        <dbReference type="EnsemblPlants" id="OPUNC04G19000.1"/>
    </source>
</evidence>